<feature type="transmembrane region" description="Helical" evidence="6">
    <location>
        <begin position="465"/>
        <end position="485"/>
    </location>
</feature>
<dbReference type="InterPro" id="IPR043129">
    <property type="entry name" value="ATPase_NBD"/>
</dbReference>
<dbReference type="Gene3D" id="3.90.640.10">
    <property type="entry name" value="Actin, Chain A, domain 4"/>
    <property type="match status" value="1"/>
</dbReference>
<keyword evidence="6" id="KW-1133">Transmembrane helix</keyword>
<evidence type="ECO:0000313" key="7">
    <source>
        <dbReference type="EMBL" id="MBB6037845.1"/>
    </source>
</evidence>
<comment type="similarity">
    <text evidence="1">Belongs to the heat shock protein 70 family.</text>
</comment>
<evidence type="ECO:0000256" key="5">
    <source>
        <dbReference type="ARBA" id="ARBA00023186"/>
    </source>
</evidence>
<keyword evidence="8" id="KW-1185">Reference proteome</keyword>
<dbReference type="InterPro" id="IPR011047">
    <property type="entry name" value="Quinoprotein_ADH-like_sf"/>
</dbReference>
<keyword evidence="6" id="KW-0472">Membrane</keyword>
<dbReference type="AlphaFoldDB" id="A0A841FP14"/>
<name>A0A841FP14_9ACTN</name>
<keyword evidence="3" id="KW-0067">ATP-binding</keyword>
<evidence type="ECO:0000256" key="3">
    <source>
        <dbReference type="ARBA" id="ARBA00022840"/>
    </source>
</evidence>
<evidence type="ECO:0000256" key="4">
    <source>
        <dbReference type="ARBA" id="ARBA00023016"/>
    </source>
</evidence>
<dbReference type="PROSITE" id="PS01036">
    <property type="entry name" value="HSP70_3"/>
    <property type="match status" value="1"/>
</dbReference>
<proteinExistence type="inferred from homology"/>
<dbReference type="EMBL" id="JACHGT010000014">
    <property type="protein sequence ID" value="MBB6037845.1"/>
    <property type="molecule type" value="Genomic_DNA"/>
</dbReference>
<evidence type="ECO:0000256" key="1">
    <source>
        <dbReference type="ARBA" id="ARBA00007381"/>
    </source>
</evidence>
<accession>A0A841FP14</accession>
<keyword evidence="2" id="KW-0547">Nucleotide-binding</keyword>
<keyword evidence="6" id="KW-0812">Transmembrane</keyword>
<organism evidence="7 8">
    <name type="scientific">Phytomonospora endophytica</name>
    <dbReference type="NCBI Taxonomy" id="714109"/>
    <lineage>
        <taxon>Bacteria</taxon>
        <taxon>Bacillati</taxon>
        <taxon>Actinomycetota</taxon>
        <taxon>Actinomycetes</taxon>
        <taxon>Micromonosporales</taxon>
        <taxon>Micromonosporaceae</taxon>
        <taxon>Phytomonospora</taxon>
    </lineage>
</organism>
<dbReference type="SUPFAM" id="SSF50998">
    <property type="entry name" value="Quinoprotein alcohol dehydrogenase-like"/>
    <property type="match status" value="1"/>
</dbReference>
<gene>
    <name evidence="7" type="ORF">HNR73_005725</name>
</gene>
<dbReference type="Pfam" id="PF00012">
    <property type="entry name" value="HSP70"/>
    <property type="match status" value="1"/>
</dbReference>
<protein>
    <recommendedName>
        <fullName evidence="9">Hsp70 family protein</fullName>
    </recommendedName>
</protein>
<dbReference type="RefSeq" id="WP_184790660.1">
    <property type="nucleotide sequence ID" value="NZ_BONT01000065.1"/>
</dbReference>
<dbReference type="InterPro" id="IPR018181">
    <property type="entry name" value="Heat_shock_70_CS"/>
</dbReference>
<dbReference type="PANTHER" id="PTHR42749:SF1">
    <property type="entry name" value="CELL SHAPE-DETERMINING PROTEIN MREB"/>
    <property type="match status" value="1"/>
</dbReference>
<dbReference type="SUPFAM" id="SSF53067">
    <property type="entry name" value="Actin-like ATPase domain"/>
    <property type="match status" value="2"/>
</dbReference>
<dbReference type="PANTHER" id="PTHR42749">
    <property type="entry name" value="CELL SHAPE-DETERMINING PROTEIN MREB"/>
    <property type="match status" value="1"/>
</dbReference>
<evidence type="ECO:0000256" key="6">
    <source>
        <dbReference type="SAM" id="Phobius"/>
    </source>
</evidence>
<feature type="transmembrane region" description="Helical" evidence="6">
    <location>
        <begin position="497"/>
        <end position="518"/>
    </location>
</feature>
<evidence type="ECO:0008006" key="9">
    <source>
        <dbReference type="Google" id="ProtNLM"/>
    </source>
</evidence>
<dbReference type="Gene3D" id="3.30.420.40">
    <property type="match status" value="2"/>
</dbReference>
<feature type="transmembrane region" description="Helical" evidence="6">
    <location>
        <begin position="425"/>
        <end position="445"/>
    </location>
</feature>
<dbReference type="PRINTS" id="PR00301">
    <property type="entry name" value="HEATSHOCK70"/>
</dbReference>
<keyword evidence="5" id="KW-0143">Chaperone</keyword>
<sequence>MPPAYLGIDFGTSHTVAVLRRGDGRVETLVFDGSPLLPSGVYLAADGSLSVGVDAAHSARLDPSRFEPNPKRRVEDGSIPLGGGDVAVIDVFAAVLGRVREECVEIPAMVCLTHPATWGPARRRVLKAAAAKAGLTNVLLLPEPVAAARYHLTEGHRDVPIGSCVVVYDFGGGSFDVSVVRRTTDGFELLAASGLDDLGGVDIDDAIVRYLRDRSGDSPLWQRLLGAATPDDRRHLRTFRDDVRLARERLSRRTTTQLHIPVLDTDVPLTRAELERIATPMLARAVSMAQSLIDASAPPDAIAEVVLTGGASRMPLVATLLRRVAVPTISGHVERAVAYGAIIGNAGAAPMLTPPVRRPLVPVVKPVPPTRPMIVSLLIPLWILEVAGGLFADLDHSPTSRLASLYLPAMLAVACSFVLLRVRRAWTYVTLLVIQFCYIAANLFGGIQSTFEEESAATLPFHVPHVTLGLLGALALASASARRWFRFTVPRRRYLRWIPASAFATGLLLVASGAVLFLPSSGSLPTGLANRPPGAVTGGVIDVPEPLSWLRTAVLNGRTVVVGATGDGRVEIWDAESGESLGGFDADVHGPVSHFDTLPGANGPVAIIAWEGDGEQIVIHDLAGGGRRCGIASDADLGVPTSGLLAGGAVVVYKNGDRIQSRDVEDCTLRLDYAVDFAPANIVYRHGNTSNDQARIHGYAGSTVTAPRNPDTGAPKTGGDFTASEPVTSIGLFYDGSLAVGTASGFTHWNPATGQRGDVAVDGGILGTIAVPEYGERLYVAYRSGRGLRIWDLQEQREIAAADIDPAGPPVPLTFFLEQSRRGFRLYLLAAFDATVHVIEVAA</sequence>
<dbReference type="Proteomes" id="UP000548476">
    <property type="component" value="Unassembled WGS sequence"/>
</dbReference>
<comment type="caution">
    <text evidence="7">The sequence shown here is derived from an EMBL/GenBank/DDBJ whole genome shotgun (WGS) entry which is preliminary data.</text>
</comment>
<feature type="transmembrane region" description="Helical" evidence="6">
    <location>
        <begin position="403"/>
        <end position="420"/>
    </location>
</feature>
<dbReference type="GO" id="GO:0140662">
    <property type="term" value="F:ATP-dependent protein folding chaperone"/>
    <property type="evidence" value="ECO:0007669"/>
    <property type="project" value="InterPro"/>
</dbReference>
<reference evidence="7 8" key="1">
    <citation type="submission" date="2020-08" db="EMBL/GenBank/DDBJ databases">
        <title>Genomic Encyclopedia of Type Strains, Phase IV (KMG-IV): sequencing the most valuable type-strain genomes for metagenomic binning, comparative biology and taxonomic classification.</title>
        <authorList>
            <person name="Goeker M."/>
        </authorList>
    </citation>
    <scope>NUCLEOTIDE SEQUENCE [LARGE SCALE GENOMIC DNA]</scope>
    <source>
        <strain evidence="7 8">YIM 65646</strain>
    </source>
</reference>
<evidence type="ECO:0000256" key="2">
    <source>
        <dbReference type="ARBA" id="ARBA00022741"/>
    </source>
</evidence>
<evidence type="ECO:0000313" key="8">
    <source>
        <dbReference type="Proteomes" id="UP000548476"/>
    </source>
</evidence>
<keyword evidence="4" id="KW-0346">Stress response</keyword>
<dbReference type="GO" id="GO:0005524">
    <property type="term" value="F:ATP binding"/>
    <property type="evidence" value="ECO:0007669"/>
    <property type="project" value="UniProtKB-KW"/>
</dbReference>
<dbReference type="InterPro" id="IPR013126">
    <property type="entry name" value="Hsp_70_fam"/>
</dbReference>
<dbReference type="PROSITE" id="PS00329">
    <property type="entry name" value="HSP70_2"/>
    <property type="match status" value="1"/>
</dbReference>